<accession>A0ACB1B6R0</accession>
<keyword evidence="2" id="KW-1185">Reference proteome</keyword>
<comment type="caution">
    <text evidence="1">The sequence shown here is derived from an EMBL/GenBank/DDBJ whole genome shotgun (WGS) entry which is preliminary data.</text>
</comment>
<evidence type="ECO:0000313" key="2">
    <source>
        <dbReference type="Proteomes" id="UP001497535"/>
    </source>
</evidence>
<protein>
    <submittedName>
        <fullName evidence="1">Uncharacterized protein</fullName>
    </submittedName>
</protein>
<evidence type="ECO:0000313" key="1">
    <source>
        <dbReference type="EMBL" id="CAK5125930.1"/>
    </source>
</evidence>
<name>A0ACB1B6R0_MELEN</name>
<dbReference type="Proteomes" id="UP001497535">
    <property type="component" value="Unassembled WGS sequence"/>
</dbReference>
<proteinExistence type="predicted"/>
<organism evidence="1 2">
    <name type="scientific">Meloidogyne enterolobii</name>
    <name type="common">Root-knot nematode worm</name>
    <name type="synonym">Meloidogyne mayaguensis</name>
    <dbReference type="NCBI Taxonomy" id="390850"/>
    <lineage>
        <taxon>Eukaryota</taxon>
        <taxon>Metazoa</taxon>
        <taxon>Ecdysozoa</taxon>
        <taxon>Nematoda</taxon>
        <taxon>Chromadorea</taxon>
        <taxon>Rhabditida</taxon>
        <taxon>Tylenchina</taxon>
        <taxon>Tylenchomorpha</taxon>
        <taxon>Tylenchoidea</taxon>
        <taxon>Meloidogynidae</taxon>
        <taxon>Meloidogyninae</taxon>
        <taxon>Meloidogyne</taxon>
    </lineage>
</organism>
<gene>
    <name evidence="1" type="ORF">MENTE1834_LOCUS48161</name>
</gene>
<dbReference type="EMBL" id="CAVMJV010000219">
    <property type="protein sequence ID" value="CAK5125930.1"/>
    <property type="molecule type" value="Genomic_DNA"/>
</dbReference>
<sequence length="118" mass="14313">MNAFMVWSRDERLKICSVQPDKHNAEISKELGFRWKSMTKEDKRPYEIKAEELRQLHCLEYPDYKYRPRKKVKLEIKKILNLSLKIKKQDSQKPQLTIQKDRERLPLNRSANGINMRR</sequence>
<reference evidence="1" key="1">
    <citation type="submission" date="2023-11" db="EMBL/GenBank/DDBJ databases">
        <authorList>
            <person name="Poullet M."/>
        </authorList>
    </citation>
    <scope>NUCLEOTIDE SEQUENCE</scope>
    <source>
        <strain evidence="1">E1834</strain>
    </source>
</reference>